<sequence>EPVEYEAYIIKRQSEIQHDTLRSLLTFPEDDIVSTVKARDRRTTIDTVPPEASKEASGLFVKECIKTYTSNWSLIEPKYEQYASDYLHLPKGDGSAPPSLTEQVFEVDEEPDYEDDVSGTQKEGVTKLGWLYKAPAYGVSGLSIRSFKRRFFHLKQLPDNSYILNFYKDEKINKDPKGAIYLDSCIGAHVTTKARKYAFEVRMQDQSSHMLAAETESEANEWIATINLALQSSIEAQVTQNAKLGKFMDFSLYKLLKKWLNTFSMHPELVKYARETDQKNTLARKEGRQNLLKLFPDFQDRYANKVSGEIEPPSVLKSSRHRIMVGCKNISFTLRGVVIDGADEPVTNVEPFFVTIALYDIKMMKKISADLHVDLNHPLVRRMIPKRAPSNTKRSSVISEEERTGEPTLQIVDKEWIAYPKKGIFSVTNPHNDIYLVARIEKVLQGSIKACAQPYMKSDSDNHKTAAKVLKHAKPACQRLGQYRMPFAWTAKPLFDNTHGHINTNGFEYVYKQESNKLAQEDLLKFLCDFKRPEKLAKLEIIECELQIGIHSVPTDLPNILTSSYIPVKPYAPTSSPSNQSMTTPEPVLEVDEFLSSSPSEQHINMELTNHCYIYPKSLNYDNQKTFQKARNIAVVAEFRDSDSDGSKALQSFYRAPGRPGNGPYSSLASAAVLHHVERPEFYDEWKLALPTQLHHGHHILFSFHHVVVDTNTKKKESTQLDVGYAWLPLLTKEGRLNCGDHPIPVAGVLQPGYLSLTDQLALGKMHGEVKWVDGGKNLFRVGLNLVSTIYTDDKFIHNFFESCQRLSTSTSEQSIDLNAIKSLAAADRSELVHYLPTILNQLLYLLTVEGITGDSHTTTIKCLIDIIDIYHFAEHDKVIQQYIKYMFVTAPWKDYKSKTIHEELATVAQAMLRPSATDFLTANKLLLHSSFIFQIILKSMAQHLIQAKKLKQNRSERFPLSFQHAVQSLLTTTTTQIVGKWKSKYSEVHNANVSLAHFVKSCFTYLDRGFVFKLVKYYVEHFNPGDPKVLFELKFEFLRIVCYHEHYIPLNLPFACNSKSARNSKSYYSYCLSEDYCRIHFLVGLLLKSLCSALYEPPDIRSIAIETFRNILAKHVFDDRYQGRQHQSRITTLYLPFLRILLDNVGRMSVDTEPSVKNTLPLLAPSSLFLPSEIELAVFAQGCLIPRFCHLFKDVIHCVTSRVVPPEYSFNSSSLLVRGSRGSVAVSESNNTNAQSNNDRPQDKLEAQTMSMASATRFSPNEQFDATEIRNLLLCFLHIVNHLPADALHGFWKDSTTEEQIEFFEVQEMCLHHFRYTGKKH</sequence>
<reference evidence="5" key="2">
    <citation type="submission" date="2025-08" db="UniProtKB">
        <authorList>
            <consortium name="Ensembl"/>
        </authorList>
    </citation>
    <scope>IDENTIFICATION</scope>
</reference>
<comment type="similarity">
    <text evidence="1">Belongs to the DOCK family.</text>
</comment>
<reference evidence="5" key="3">
    <citation type="submission" date="2025-09" db="UniProtKB">
        <authorList>
            <consortium name="Ensembl"/>
        </authorList>
    </citation>
    <scope>IDENTIFICATION</scope>
</reference>
<dbReference type="InterPro" id="IPR001849">
    <property type="entry name" value="PH_domain"/>
</dbReference>
<evidence type="ECO:0008006" key="7">
    <source>
        <dbReference type="Google" id="ProtNLM"/>
    </source>
</evidence>
<protein>
    <recommendedName>
        <fullName evidence="7">Dedicator of cytokinesis protein 9</fullName>
    </recommendedName>
</protein>
<organism evidence="5 6">
    <name type="scientific">Ciona savignyi</name>
    <name type="common">Pacific transparent sea squirt</name>
    <dbReference type="NCBI Taxonomy" id="51511"/>
    <lineage>
        <taxon>Eukaryota</taxon>
        <taxon>Metazoa</taxon>
        <taxon>Chordata</taxon>
        <taxon>Tunicata</taxon>
        <taxon>Ascidiacea</taxon>
        <taxon>Phlebobranchia</taxon>
        <taxon>Cionidae</taxon>
        <taxon>Ciona</taxon>
    </lineage>
</organism>
<keyword evidence="6" id="KW-1185">Reference proteome</keyword>
<dbReference type="Gene3D" id="2.60.40.150">
    <property type="entry name" value="C2 domain"/>
    <property type="match status" value="1"/>
</dbReference>
<dbReference type="FunCoup" id="H2Y9C6">
    <property type="interactions" value="104"/>
</dbReference>
<dbReference type="GO" id="GO:0005085">
    <property type="term" value="F:guanyl-nucleotide exchange factor activity"/>
    <property type="evidence" value="ECO:0007669"/>
    <property type="project" value="InterPro"/>
</dbReference>
<evidence type="ECO:0000313" key="5">
    <source>
        <dbReference type="Ensembl" id="ENSCSAVP00000001924.1"/>
    </source>
</evidence>
<dbReference type="GO" id="GO:0007264">
    <property type="term" value="P:small GTPase-mediated signal transduction"/>
    <property type="evidence" value="ECO:0007669"/>
    <property type="project" value="InterPro"/>
</dbReference>
<feature type="region of interest" description="Disordered" evidence="2">
    <location>
        <begin position="1227"/>
        <end position="1253"/>
    </location>
</feature>
<evidence type="ECO:0000256" key="2">
    <source>
        <dbReference type="SAM" id="MobiDB-lite"/>
    </source>
</evidence>
<dbReference type="Pfam" id="PF14429">
    <property type="entry name" value="DOCK-C2"/>
    <property type="match status" value="1"/>
</dbReference>
<dbReference type="CDD" id="cd13267">
    <property type="entry name" value="PH_DOCK-D"/>
    <property type="match status" value="1"/>
</dbReference>
<dbReference type="Gene3D" id="2.30.29.30">
    <property type="entry name" value="Pleckstrin-homology domain (PH domain)/Phosphotyrosine-binding domain (PTB)"/>
    <property type="match status" value="1"/>
</dbReference>
<dbReference type="InterPro" id="IPR035892">
    <property type="entry name" value="C2_domain_sf"/>
</dbReference>
<feature type="domain" description="PH" evidence="3">
    <location>
        <begin position="124"/>
        <end position="231"/>
    </location>
</feature>
<name>H2Y9C6_CIOSA</name>
<dbReference type="InterPro" id="IPR021816">
    <property type="entry name" value="DOCK_C/D_N"/>
</dbReference>
<dbReference type="InterPro" id="IPR026791">
    <property type="entry name" value="DOCK"/>
</dbReference>
<dbReference type="PROSITE" id="PS51650">
    <property type="entry name" value="C2_DOCK"/>
    <property type="match status" value="1"/>
</dbReference>
<dbReference type="InParanoid" id="H2Y9C6"/>
<dbReference type="Pfam" id="PF11878">
    <property type="entry name" value="DOCK_C-D_N"/>
    <property type="match status" value="1"/>
</dbReference>
<evidence type="ECO:0000313" key="6">
    <source>
        <dbReference type="Proteomes" id="UP000007875"/>
    </source>
</evidence>
<dbReference type="PANTHER" id="PTHR23317:SF26">
    <property type="entry name" value="ZIZIMIN, ISOFORM K"/>
    <property type="match status" value="1"/>
</dbReference>
<proteinExistence type="inferred from homology"/>
<reference evidence="6" key="1">
    <citation type="submission" date="2003-08" db="EMBL/GenBank/DDBJ databases">
        <authorList>
            <person name="Birren B."/>
            <person name="Nusbaum C."/>
            <person name="Abebe A."/>
            <person name="Abouelleil A."/>
            <person name="Adekoya E."/>
            <person name="Ait-zahra M."/>
            <person name="Allen N."/>
            <person name="Allen T."/>
            <person name="An P."/>
            <person name="Anderson M."/>
            <person name="Anderson S."/>
            <person name="Arachchi H."/>
            <person name="Armbruster J."/>
            <person name="Bachantsang P."/>
            <person name="Baldwin J."/>
            <person name="Barry A."/>
            <person name="Bayul T."/>
            <person name="Blitshsteyn B."/>
            <person name="Bloom T."/>
            <person name="Blye J."/>
            <person name="Boguslavskiy L."/>
            <person name="Borowsky M."/>
            <person name="Boukhgalter B."/>
            <person name="Brunache A."/>
            <person name="Butler J."/>
            <person name="Calixte N."/>
            <person name="Calvo S."/>
            <person name="Camarata J."/>
            <person name="Campo K."/>
            <person name="Chang J."/>
            <person name="Cheshatsang Y."/>
            <person name="Citroen M."/>
            <person name="Collymore A."/>
            <person name="Considine T."/>
            <person name="Cook A."/>
            <person name="Cooke P."/>
            <person name="Corum B."/>
            <person name="Cuomo C."/>
            <person name="David R."/>
            <person name="Dawoe T."/>
            <person name="Degray S."/>
            <person name="Dodge S."/>
            <person name="Dooley K."/>
            <person name="Dorje P."/>
            <person name="Dorjee K."/>
            <person name="Dorris L."/>
            <person name="Duffey N."/>
            <person name="Dupes A."/>
            <person name="Elkins T."/>
            <person name="Engels R."/>
            <person name="Erickson J."/>
            <person name="Farina A."/>
            <person name="Faro S."/>
            <person name="Ferreira P."/>
            <person name="Fischer H."/>
            <person name="Fitzgerald M."/>
            <person name="Foley K."/>
            <person name="Gage D."/>
            <person name="Galagan J."/>
            <person name="Gearin G."/>
            <person name="Gnerre S."/>
            <person name="Gnirke A."/>
            <person name="Goyette A."/>
            <person name="Graham J."/>
            <person name="Grandbois E."/>
            <person name="Gyaltsen K."/>
            <person name="Hafez N."/>
            <person name="Hagopian D."/>
            <person name="Hagos B."/>
            <person name="Hall J."/>
            <person name="Hatcher B."/>
            <person name="Heller A."/>
            <person name="Higgins H."/>
            <person name="Honan T."/>
            <person name="Horn A."/>
            <person name="Houde N."/>
            <person name="Hughes L."/>
            <person name="Hulme W."/>
            <person name="Husby E."/>
            <person name="Iliev I."/>
            <person name="Jaffe D."/>
            <person name="Jones C."/>
            <person name="Kamal M."/>
            <person name="Kamat A."/>
            <person name="Kamvysselis M."/>
            <person name="Karlsson E."/>
            <person name="Kells C."/>
            <person name="Kieu A."/>
            <person name="Kisner P."/>
            <person name="Kodira C."/>
            <person name="Kulbokas E."/>
            <person name="Labutti K."/>
            <person name="Lama D."/>
            <person name="Landers T."/>
            <person name="Leger J."/>
            <person name="Levine S."/>
            <person name="Lewis D."/>
            <person name="Lewis T."/>
            <person name="Lindblad-toh K."/>
            <person name="Liu X."/>
            <person name="Lokyitsang T."/>
            <person name="Lokyitsang Y."/>
            <person name="Lucien O."/>
            <person name="Lui A."/>
            <person name="Ma L.J."/>
            <person name="Mabbitt R."/>
            <person name="Macdonald J."/>
            <person name="Maclean C."/>
            <person name="Major J."/>
            <person name="Manning J."/>
            <person name="Marabella R."/>
            <person name="Maru K."/>
            <person name="Matthews C."/>
            <person name="Mauceli E."/>
            <person name="Mccarthy M."/>
            <person name="Mcdonough S."/>
            <person name="Mcghee T."/>
            <person name="Meldrim J."/>
            <person name="Meneus L."/>
            <person name="Mesirov J."/>
            <person name="Mihalev A."/>
            <person name="Mihova T."/>
            <person name="Mikkelsen T."/>
            <person name="Mlenga V."/>
            <person name="Moru K."/>
            <person name="Mozes J."/>
            <person name="Mulrain L."/>
            <person name="Munson G."/>
            <person name="Naylor J."/>
            <person name="Newes C."/>
            <person name="Nguyen C."/>
            <person name="Nguyen N."/>
            <person name="Nguyen T."/>
            <person name="Nicol R."/>
            <person name="Nielsen C."/>
            <person name="Nizzari M."/>
            <person name="Norbu C."/>
            <person name="Norbu N."/>
            <person name="O'donnell P."/>
            <person name="Okoawo O."/>
            <person name="O'leary S."/>
            <person name="Omotosho B."/>
            <person name="O'neill K."/>
            <person name="Osman S."/>
            <person name="Parker S."/>
            <person name="Perrin D."/>
            <person name="Phunkhang P."/>
            <person name="Piqani B."/>
            <person name="Purcell S."/>
            <person name="Rachupka T."/>
            <person name="Ramasamy U."/>
            <person name="Rameau R."/>
            <person name="Ray V."/>
            <person name="Raymond C."/>
            <person name="Retta R."/>
            <person name="Richardson S."/>
            <person name="Rise C."/>
            <person name="Rodriguez J."/>
            <person name="Rogers J."/>
            <person name="Rogov P."/>
            <person name="Rutman M."/>
            <person name="Schupbach R."/>
            <person name="Seaman C."/>
            <person name="Settipalli S."/>
            <person name="Sharpe T."/>
            <person name="Sheridan J."/>
            <person name="Sherpa N."/>
            <person name="Shi J."/>
            <person name="Smirnov S."/>
            <person name="Smith C."/>
            <person name="Sougnez C."/>
            <person name="Spencer B."/>
            <person name="Stalker J."/>
            <person name="Stange-thomann N."/>
            <person name="Stavropoulos S."/>
            <person name="Stetson K."/>
            <person name="Stone C."/>
            <person name="Stone S."/>
            <person name="Stubbs M."/>
            <person name="Talamas J."/>
            <person name="Tchuinga P."/>
            <person name="Tenzing P."/>
            <person name="Tesfaye S."/>
            <person name="Theodore J."/>
            <person name="Thoulutsang Y."/>
            <person name="Topham K."/>
            <person name="Towey S."/>
            <person name="Tsamla T."/>
            <person name="Tsomo N."/>
            <person name="Vallee D."/>
            <person name="Vassiliev H."/>
            <person name="Venkataraman V."/>
            <person name="Vinson J."/>
            <person name="Vo A."/>
            <person name="Wade C."/>
            <person name="Wang S."/>
            <person name="Wangchuk T."/>
            <person name="Wangdi T."/>
            <person name="Whittaker C."/>
            <person name="Wilkinson J."/>
            <person name="Wu Y."/>
            <person name="Wyman D."/>
            <person name="Yadav S."/>
            <person name="Yang S."/>
            <person name="Yang X."/>
            <person name="Yeager S."/>
            <person name="Yee E."/>
            <person name="Young G."/>
            <person name="Zainoun J."/>
            <person name="Zembeck L."/>
            <person name="Zimmer A."/>
            <person name="Zody M."/>
            <person name="Lander E."/>
        </authorList>
    </citation>
    <scope>NUCLEOTIDE SEQUENCE [LARGE SCALE GENOMIC DNA]</scope>
</reference>
<dbReference type="PANTHER" id="PTHR23317">
    <property type="entry name" value="DEDICATOR OF CYTOKINESIS DOCK"/>
    <property type="match status" value="1"/>
</dbReference>
<evidence type="ECO:0000259" key="3">
    <source>
        <dbReference type="PROSITE" id="PS50003"/>
    </source>
</evidence>
<accession>H2Y9C6</accession>
<dbReference type="eggNOG" id="KOG1997">
    <property type="taxonomic scope" value="Eukaryota"/>
</dbReference>
<dbReference type="SMART" id="SM00233">
    <property type="entry name" value="PH"/>
    <property type="match status" value="1"/>
</dbReference>
<dbReference type="SUPFAM" id="SSF50729">
    <property type="entry name" value="PH domain-like"/>
    <property type="match status" value="1"/>
</dbReference>
<dbReference type="InterPro" id="IPR027007">
    <property type="entry name" value="C2_DOCK-type_domain"/>
</dbReference>
<dbReference type="Proteomes" id="UP000007875">
    <property type="component" value="Unassembled WGS sequence"/>
</dbReference>
<dbReference type="GeneTree" id="ENSGT00940000167752"/>
<dbReference type="Pfam" id="PF00169">
    <property type="entry name" value="PH"/>
    <property type="match status" value="1"/>
</dbReference>
<feature type="domain" description="C2 DOCK-type" evidence="4">
    <location>
        <begin position="609"/>
        <end position="787"/>
    </location>
</feature>
<evidence type="ECO:0000256" key="1">
    <source>
        <dbReference type="PROSITE-ProRule" id="PRU00983"/>
    </source>
</evidence>
<dbReference type="PROSITE" id="PS50003">
    <property type="entry name" value="PH_DOMAIN"/>
    <property type="match status" value="1"/>
</dbReference>
<dbReference type="InterPro" id="IPR011993">
    <property type="entry name" value="PH-like_dom_sf"/>
</dbReference>
<dbReference type="STRING" id="51511.ENSCSAVP00000001924"/>
<evidence type="ECO:0000259" key="4">
    <source>
        <dbReference type="PROSITE" id="PS51650"/>
    </source>
</evidence>
<feature type="compositionally biased region" description="Polar residues" evidence="2">
    <location>
        <begin position="1227"/>
        <end position="1240"/>
    </location>
</feature>
<dbReference type="OMA" id="RTHNIRX"/>
<dbReference type="Ensembl" id="ENSCSAVT00000001958.1">
    <property type="protein sequence ID" value="ENSCSAVP00000001924.1"/>
    <property type="gene ID" value="ENSCSAVG00000001121.1"/>
</dbReference>